<dbReference type="InterPro" id="IPR012902">
    <property type="entry name" value="N_methyl_site"/>
</dbReference>
<dbReference type="NCBIfam" id="TIGR02532">
    <property type="entry name" value="IV_pilin_GFxxxE"/>
    <property type="match status" value="1"/>
</dbReference>
<dbReference type="EMBL" id="QOQW01000008">
    <property type="protein sequence ID" value="RCK80068.1"/>
    <property type="molecule type" value="Genomic_DNA"/>
</dbReference>
<dbReference type="Proteomes" id="UP000252355">
    <property type="component" value="Unassembled WGS sequence"/>
</dbReference>
<organism evidence="2 3">
    <name type="scientific">Candidatus Ozemobacter sibiricus</name>
    <dbReference type="NCBI Taxonomy" id="2268124"/>
    <lineage>
        <taxon>Bacteria</taxon>
        <taxon>Candidatus Ozemobacteria</taxon>
        <taxon>Candidatus Ozemobacterales</taxon>
        <taxon>Candidatus Ozemobacteraceae</taxon>
        <taxon>Candidatus Ozemobacter</taxon>
    </lineage>
</organism>
<dbReference type="SUPFAM" id="SSF54523">
    <property type="entry name" value="Pili subunits"/>
    <property type="match status" value="1"/>
</dbReference>
<keyword evidence="1" id="KW-0472">Membrane</keyword>
<gene>
    <name evidence="2" type="ORF">OZSIB_3572</name>
</gene>
<proteinExistence type="predicted"/>
<feature type="transmembrane region" description="Helical" evidence="1">
    <location>
        <begin position="20"/>
        <end position="39"/>
    </location>
</feature>
<sequence>MPNRNYRPPSGFSIVETLMVLLILGILATGGFPLLMGYAQEVHLEQQARMIYQDLCLVRDTAIATGIKTGLILQLGPLGVQYYTMVAPMGVNIRPALMDECENGVWRWLPASHSVQVTLNVPSTSNPMRVLFDGEGRLVEPASQTVRLFVRYSTGTQVLDEPGLWIIELLPDTTSIRIWRGP</sequence>
<evidence type="ECO:0000313" key="3">
    <source>
        <dbReference type="Proteomes" id="UP000252355"/>
    </source>
</evidence>
<evidence type="ECO:0000313" key="2">
    <source>
        <dbReference type="EMBL" id="RCK80068.1"/>
    </source>
</evidence>
<keyword evidence="1" id="KW-0812">Transmembrane</keyword>
<accession>A0A367ZPL2</accession>
<dbReference type="InterPro" id="IPR045584">
    <property type="entry name" value="Pilin-like"/>
</dbReference>
<evidence type="ECO:0008006" key="4">
    <source>
        <dbReference type="Google" id="ProtNLM"/>
    </source>
</evidence>
<name>A0A367ZPL2_9BACT</name>
<comment type="caution">
    <text evidence="2">The sequence shown here is derived from an EMBL/GenBank/DDBJ whole genome shotgun (WGS) entry which is preliminary data.</text>
</comment>
<evidence type="ECO:0000256" key="1">
    <source>
        <dbReference type="SAM" id="Phobius"/>
    </source>
</evidence>
<reference evidence="2 3" key="1">
    <citation type="submission" date="2018-05" db="EMBL/GenBank/DDBJ databases">
        <title>A metagenomic window into the 2 km-deep terrestrial subsurface aquifer revealed taxonomically and functionally diverse microbial community comprising novel uncultured bacterial lineages.</title>
        <authorList>
            <person name="Kadnikov V.V."/>
            <person name="Mardanov A.V."/>
            <person name="Beletsky A.V."/>
            <person name="Banks D."/>
            <person name="Pimenov N.V."/>
            <person name="Frank Y.A."/>
            <person name="Karnachuk O.V."/>
            <person name="Ravin N.V."/>
        </authorList>
    </citation>
    <scope>NUCLEOTIDE SEQUENCE [LARGE SCALE GENOMIC DNA]</scope>
    <source>
        <strain evidence="2">BY5</strain>
    </source>
</reference>
<dbReference type="AlphaFoldDB" id="A0A367ZPL2"/>
<keyword evidence="1" id="KW-1133">Transmembrane helix</keyword>
<protein>
    <recommendedName>
        <fullName evidence="4">General secretion pathway GspH domain-containing protein</fullName>
    </recommendedName>
</protein>